<evidence type="ECO:0000313" key="1">
    <source>
        <dbReference type="EMBL" id="EJX05077.1"/>
    </source>
</evidence>
<organism evidence="1">
    <name type="scientific">gut metagenome</name>
    <dbReference type="NCBI Taxonomy" id="749906"/>
    <lineage>
        <taxon>unclassified sequences</taxon>
        <taxon>metagenomes</taxon>
        <taxon>organismal metagenomes</taxon>
    </lineage>
</organism>
<dbReference type="AlphaFoldDB" id="J9GCM6"/>
<dbReference type="EMBL" id="AMCI01001589">
    <property type="protein sequence ID" value="EJX05077.1"/>
    <property type="molecule type" value="Genomic_DNA"/>
</dbReference>
<protein>
    <submittedName>
        <fullName evidence="1">Uncharacterized protein</fullName>
    </submittedName>
</protein>
<comment type="caution">
    <text evidence="1">The sequence shown here is derived from an EMBL/GenBank/DDBJ whole genome shotgun (WGS) entry which is preliminary data.</text>
</comment>
<accession>J9GCM6</accession>
<name>J9GCM6_9ZZZZ</name>
<reference evidence="1" key="1">
    <citation type="journal article" date="2012" name="PLoS ONE">
        <title>Gene sets for utilization of primary and secondary nutrition supplies in the distal gut of endangered iberian lynx.</title>
        <authorList>
            <person name="Alcaide M."/>
            <person name="Messina E."/>
            <person name="Richter M."/>
            <person name="Bargiela R."/>
            <person name="Peplies J."/>
            <person name="Huws S.A."/>
            <person name="Newbold C.J."/>
            <person name="Golyshin P.N."/>
            <person name="Simon M.A."/>
            <person name="Lopez G."/>
            <person name="Yakimov M.M."/>
            <person name="Ferrer M."/>
        </authorList>
    </citation>
    <scope>NUCLEOTIDE SEQUENCE</scope>
</reference>
<gene>
    <name evidence="1" type="ORF">EVA_06815</name>
</gene>
<proteinExistence type="predicted"/>
<sequence length="60" mass="7455">MTRLRRYRYLGSLFGFINYPYTASIDCFRMQFSFRNRRYCFCSIQFAYPIDRFLTCSSRF</sequence>